<evidence type="ECO:0000313" key="3">
    <source>
        <dbReference type="Proteomes" id="UP000256708"/>
    </source>
</evidence>
<feature type="region of interest" description="Disordered" evidence="1">
    <location>
        <begin position="92"/>
        <end position="154"/>
    </location>
</feature>
<organism evidence="2 3">
    <name type="scientific">Pontibacter diazotrophicus</name>
    <dbReference type="NCBI Taxonomy" id="1400979"/>
    <lineage>
        <taxon>Bacteria</taxon>
        <taxon>Pseudomonadati</taxon>
        <taxon>Bacteroidota</taxon>
        <taxon>Cytophagia</taxon>
        <taxon>Cytophagales</taxon>
        <taxon>Hymenobacteraceae</taxon>
        <taxon>Pontibacter</taxon>
    </lineage>
</organism>
<dbReference type="AlphaFoldDB" id="A0A3D8L9Z0"/>
<evidence type="ECO:0000256" key="1">
    <source>
        <dbReference type="SAM" id="MobiDB-lite"/>
    </source>
</evidence>
<dbReference type="Proteomes" id="UP000256708">
    <property type="component" value="Unassembled WGS sequence"/>
</dbReference>
<evidence type="ECO:0000313" key="2">
    <source>
        <dbReference type="EMBL" id="RDV14163.1"/>
    </source>
</evidence>
<gene>
    <name evidence="2" type="ORF">DXT99_16500</name>
</gene>
<name>A0A3D8L9Z0_9BACT</name>
<dbReference type="EMBL" id="QRGR01000018">
    <property type="protein sequence ID" value="RDV14163.1"/>
    <property type="molecule type" value="Genomic_DNA"/>
</dbReference>
<accession>A0A3D8L9Z0</accession>
<feature type="compositionally biased region" description="Low complexity" evidence="1">
    <location>
        <begin position="1"/>
        <end position="29"/>
    </location>
</feature>
<dbReference type="RefSeq" id="WP_115566675.1">
    <property type="nucleotide sequence ID" value="NZ_QRGR01000018.1"/>
</dbReference>
<keyword evidence="3" id="KW-1185">Reference proteome</keyword>
<comment type="caution">
    <text evidence="2">The sequence shown here is derived from an EMBL/GenBank/DDBJ whole genome shotgun (WGS) entry which is preliminary data.</text>
</comment>
<proteinExistence type="predicted"/>
<dbReference type="OrthoDB" id="854135at2"/>
<sequence>MENNSNNRSAQGGNNSSASGNMNSNQSAQGKSNQQATSGKDSVKNIQDMLQQYSGPIAKKINGLTTTQKIVGGSLLALGAGWIAMNSGNKEKLRSKANDLTSTAKNKANDLSSTAKQKMNENKGSNSNDNAANRNSSGSNASRTGSSAVDARVK</sequence>
<feature type="compositionally biased region" description="Polar residues" evidence="1">
    <location>
        <begin position="30"/>
        <end position="41"/>
    </location>
</feature>
<reference evidence="3" key="1">
    <citation type="submission" date="2018-08" db="EMBL/GenBank/DDBJ databases">
        <authorList>
            <person name="Liu Z.-W."/>
            <person name="Du Z.-J."/>
        </authorList>
    </citation>
    <scope>NUCLEOTIDE SEQUENCE [LARGE SCALE GENOMIC DNA]</scope>
    <source>
        <strain evidence="3">H4X</strain>
    </source>
</reference>
<feature type="compositionally biased region" description="Low complexity" evidence="1">
    <location>
        <begin position="124"/>
        <end position="148"/>
    </location>
</feature>
<feature type="compositionally biased region" description="Polar residues" evidence="1">
    <location>
        <begin position="98"/>
        <end position="117"/>
    </location>
</feature>
<feature type="region of interest" description="Disordered" evidence="1">
    <location>
        <begin position="1"/>
        <end position="41"/>
    </location>
</feature>
<protein>
    <submittedName>
        <fullName evidence="2">Uncharacterized protein</fullName>
    </submittedName>
</protein>